<evidence type="ECO:0000256" key="15">
    <source>
        <dbReference type="PROSITE-ProRule" id="PRU00228"/>
    </source>
</evidence>
<dbReference type="SMART" id="SM01250">
    <property type="entry name" value="KAT11"/>
    <property type="match status" value="1"/>
</dbReference>
<dbReference type="PROSITE" id="PS50134">
    <property type="entry name" value="ZF_TAZ"/>
    <property type="match status" value="1"/>
</dbReference>
<dbReference type="GO" id="GO:0003713">
    <property type="term" value="F:transcription coactivator activity"/>
    <property type="evidence" value="ECO:0007669"/>
    <property type="project" value="TreeGrafter"/>
</dbReference>
<dbReference type="InterPro" id="IPR001965">
    <property type="entry name" value="Znf_PHD"/>
</dbReference>
<sequence>MSQSLSLQDSLQSQFHKLDAQQNLKQSKWSCEQFQKQFFAQSNMGSVDQNEVSCQMSTRNPFEQPQLPSRLSNGNQHFTSQNSTFIYDSNGTAHENSCSRPETSPEHKILLAYVNYKSLAALGGETPVSFVKYLHSTAFDDGMRSREQYSTLLSHFDNCQGDNCHICWPLKHFFVTDELLPNLEPTNDMGIGFTQRDYDGADCAHFEGRLRPAKRLKMETPNVSPFTDKISHRVAPKMLHSCSPDGLLDFQQQLESPISINSNEMDNSMQPFRNPMVDSTSVTETHNSVIHNTSNLTFESETILSEGLKAGFESEKVHPKSTSISEIRHNLIDNTSRLAIVSKTILSEGLETGLKSEEVHLKCSDEISGNVKENANRLVSIMHNFPKNASANGREDVQDKMEFNQTGPGLMCDVVTSKADNGKSTKYMYLEMNGVSLTEIFTADQIREHIRSLRQLIVKGTLEDEQRIGVNSCKLCALDKLLFAPVPLYCTFCGARIKRSAIYYCKGEEFDTQHCFCTSCYKGFRGGCISFNGISIDKTMLDSKRNDGETEEPWVQCDKCEGWQHQICALFNDKRDLEGKAEYICPICCLEEIKNGERVPLPKSAVFSAKELPRTMLSDHIENRLFSRLKQEREDRAKVKGKNVDEVSGADDLVVRVVLSVDKQLKVKKQFLDIFCEENYPAEFPYRSKVILLFQKIEGVDVCLFGMYVQEFGSECCQPNQRCVYISYLDSVKYFRPETETVTGEALRTFVYHEILIGYLDFCKKRGFSTCYIWACPPLKGEDYILYCHPQAQKTPKSDKLRKWYQIMLRKAAKENIVVSFTNIYDHFFVPTGEYNSKITAARLPYFDGDYWSGAAIDVIRNIEKESGGDYQRKVKKVMTKRTLKAMGHTNPSDGATKDILLMQKLGQSILPVKEDFIVVQLQFVCVHCSEVISSGNRWFCSQCEKYQICERCHNSEQNLVGKEIHTSVSGEQHILSQVTVNIPSDTKEKDATLDNGLFENRHTLLSFCQQNHFQFDTLRRAKHSSMMIVHHLRNSTVMTVGTTCCICLEDNVVHCWLCDICMDFVVCVACYKEKGANCHVHSLTQRSLEAKGLKGNKESLRKALLTRELLEVLQHAFQCRTNKNQPCSYPNCIQIKKLFIHANRCSIRASGGCEPCKKAWLGLNVHSRNCRESDCRIPRCMDLKRHAEWLQLQSETRRRAAFVEFARQKRT</sequence>
<dbReference type="InterPro" id="IPR043145">
    <property type="entry name" value="Znf_ZZ_sf"/>
</dbReference>
<dbReference type="PANTHER" id="PTHR13808">
    <property type="entry name" value="CBP/P300-RELATED"/>
    <property type="match status" value="1"/>
</dbReference>
<dbReference type="Gene3D" id="3.30.40.10">
    <property type="entry name" value="Zinc/RING finger domain, C3HC4 (zinc finger)"/>
    <property type="match status" value="1"/>
</dbReference>
<evidence type="ECO:0000256" key="2">
    <source>
        <dbReference type="ARBA" id="ARBA00004123"/>
    </source>
</evidence>
<dbReference type="GO" id="GO:0008270">
    <property type="term" value="F:zinc ion binding"/>
    <property type="evidence" value="ECO:0007669"/>
    <property type="project" value="UniProtKB-KW"/>
</dbReference>
<comment type="caution">
    <text evidence="19">The sequence shown here is derived from an EMBL/GenBank/DDBJ whole genome shotgun (WGS) entry which is preliminary data.</text>
</comment>
<keyword evidence="7" id="KW-0862">Zinc</keyword>
<dbReference type="GO" id="GO:0005667">
    <property type="term" value="C:transcription regulator complex"/>
    <property type="evidence" value="ECO:0007669"/>
    <property type="project" value="TreeGrafter"/>
</dbReference>
<dbReference type="InterPro" id="IPR011011">
    <property type="entry name" value="Znf_FYVE_PHD"/>
</dbReference>
<keyword evidence="9" id="KW-0805">Transcription regulation</keyword>
<dbReference type="InterPro" id="IPR013083">
    <property type="entry name" value="Znf_RING/FYVE/PHD"/>
</dbReference>
<dbReference type="Pfam" id="PF02135">
    <property type="entry name" value="zf-TAZ"/>
    <property type="match status" value="1"/>
</dbReference>
<evidence type="ECO:0000256" key="6">
    <source>
        <dbReference type="ARBA" id="ARBA00022771"/>
    </source>
</evidence>
<keyword evidence="13" id="KW-0012">Acyltransferase</keyword>
<keyword evidence="5" id="KW-0479">Metal-binding</keyword>
<dbReference type="Proteomes" id="UP001163823">
    <property type="component" value="Chromosome 4"/>
</dbReference>
<dbReference type="KEGG" id="qsa:O6P43_009258"/>
<keyword evidence="8" id="KW-0156">Chromatin regulator</keyword>
<dbReference type="InterPro" id="IPR035898">
    <property type="entry name" value="TAZ_dom_sf"/>
</dbReference>
<dbReference type="AlphaFoldDB" id="A0AAD7PXY1"/>
<dbReference type="SMART" id="SM00249">
    <property type="entry name" value="PHD"/>
    <property type="match status" value="1"/>
</dbReference>
<dbReference type="GO" id="GO:0004402">
    <property type="term" value="F:histone acetyltransferase activity"/>
    <property type="evidence" value="ECO:0007669"/>
    <property type="project" value="InterPro"/>
</dbReference>
<dbReference type="SUPFAM" id="SSF57850">
    <property type="entry name" value="RING/U-box"/>
    <property type="match status" value="1"/>
</dbReference>
<dbReference type="InterPro" id="IPR019786">
    <property type="entry name" value="Zinc_finger_PHD-type_CS"/>
</dbReference>
<keyword evidence="6 15" id="KW-0863">Zinc-finger</keyword>
<dbReference type="PROSITE" id="PS51727">
    <property type="entry name" value="CBP_P300_HAT"/>
    <property type="match status" value="1"/>
</dbReference>
<evidence type="ECO:0000259" key="18">
    <source>
        <dbReference type="PROSITE" id="PS51727"/>
    </source>
</evidence>
<name>A0AAD7PXY1_QUISA</name>
<evidence type="ECO:0000256" key="12">
    <source>
        <dbReference type="ARBA" id="ARBA00023242"/>
    </source>
</evidence>
<evidence type="ECO:0000256" key="7">
    <source>
        <dbReference type="ARBA" id="ARBA00022833"/>
    </source>
</evidence>
<comment type="function">
    <text evidence="1">Acetyltransferase enzyme. Acetylates histones, giving a specific tag for transcriptional activation.</text>
</comment>
<dbReference type="CDD" id="cd15614">
    <property type="entry name" value="PHD_HAC_like"/>
    <property type="match status" value="1"/>
</dbReference>
<dbReference type="SMART" id="SM00551">
    <property type="entry name" value="ZnF_TAZ"/>
    <property type="match status" value="1"/>
</dbReference>
<keyword evidence="20" id="KW-1185">Reference proteome</keyword>
<evidence type="ECO:0000256" key="3">
    <source>
        <dbReference type="ARBA" id="ARBA00013184"/>
    </source>
</evidence>
<proteinExistence type="predicted"/>
<evidence type="ECO:0000256" key="13">
    <source>
        <dbReference type="ARBA" id="ARBA00023315"/>
    </source>
</evidence>
<dbReference type="GO" id="GO:0031490">
    <property type="term" value="F:chromatin DNA binding"/>
    <property type="evidence" value="ECO:0007669"/>
    <property type="project" value="TreeGrafter"/>
</dbReference>
<dbReference type="InterPro" id="IPR013178">
    <property type="entry name" value="Histone_AcTrfase_Rtt109/CBP"/>
</dbReference>
<evidence type="ECO:0000256" key="4">
    <source>
        <dbReference type="ARBA" id="ARBA00022679"/>
    </source>
</evidence>
<accession>A0AAD7PXY1</accession>
<evidence type="ECO:0000256" key="11">
    <source>
        <dbReference type="ARBA" id="ARBA00023163"/>
    </source>
</evidence>
<dbReference type="InterPro" id="IPR000197">
    <property type="entry name" value="Znf_TAZ"/>
</dbReference>
<organism evidence="19 20">
    <name type="scientific">Quillaja saponaria</name>
    <name type="common">Soap bark tree</name>
    <dbReference type="NCBI Taxonomy" id="32244"/>
    <lineage>
        <taxon>Eukaryota</taxon>
        <taxon>Viridiplantae</taxon>
        <taxon>Streptophyta</taxon>
        <taxon>Embryophyta</taxon>
        <taxon>Tracheophyta</taxon>
        <taxon>Spermatophyta</taxon>
        <taxon>Magnoliopsida</taxon>
        <taxon>eudicotyledons</taxon>
        <taxon>Gunneridae</taxon>
        <taxon>Pentapetalae</taxon>
        <taxon>rosids</taxon>
        <taxon>fabids</taxon>
        <taxon>Fabales</taxon>
        <taxon>Quillajaceae</taxon>
        <taxon>Quillaja</taxon>
    </lineage>
</organism>
<dbReference type="Gene3D" id="3.30.60.90">
    <property type="match status" value="1"/>
</dbReference>
<dbReference type="PROSITE" id="PS01359">
    <property type="entry name" value="ZF_PHD_1"/>
    <property type="match status" value="1"/>
</dbReference>
<gene>
    <name evidence="19" type="ORF">O6P43_009258</name>
</gene>
<keyword evidence="4" id="KW-0808">Transferase</keyword>
<keyword evidence="12" id="KW-0539">Nucleus</keyword>
<keyword evidence="10" id="KW-0010">Activator</keyword>
<comment type="subcellular location">
    <subcellularLocation>
        <location evidence="2">Nucleus</location>
    </subcellularLocation>
</comment>
<evidence type="ECO:0000256" key="1">
    <source>
        <dbReference type="ARBA" id="ARBA00002581"/>
    </source>
</evidence>
<evidence type="ECO:0000256" key="9">
    <source>
        <dbReference type="ARBA" id="ARBA00023015"/>
    </source>
</evidence>
<dbReference type="InterPro" id="IPR000433">
    <property type="entry name" value="Znf_ZZ"/>
</dbReference>
<dbReference type="EC" id="2.3.1.48" evidence="3"/>
<dbReference type="EMBL" id="JARAOO010000004">
    <property type="protein sequence ID" value="KAJ7971188.1"/>
    <property type="molecule type" value="Genomic_DNA"/>
</dbReference>
<dbReference type="InterPro" id="IPR031162">
    <property type="entry name" value="CBP_P300_HAT"/>
</dbReference>
<dbReference type="Gene3D" id="1.20.1020.10">
    <property type="entry name" value="TAZ domain"/>
    <property type="match status" value="1"/>
</dbReference>
<dbReference type="InterPro" id="IPR019787">
    <property type="entry name" value="Znf_PHD-finger"/>
</dbReference>
<evidence type="ECO:0000256" key="14">
    <source>
        <dbReference type="ARBA" id="ARBA00048017"/>
    </source>
</evidence>
<dbReference type="GO" id="GO:0000123">
    <property type="term" value="C:histone acetyltransferase complex"/>
    <property type="evidence" value="ECO:0007669"/>
    <property type="project" value="TreeGrafter"/>
</dbReference>
<evidence type="ECO:0000256" key="5">
    <source>
        <dbReference type="ARBA" id="ARBA00022723"/>
    </source>
</evidence>
<feature type="domain" description="CBP/p300-type HAT" evidence="18">
    <location>
        <begin position="606"/>
        <end position="1038"/>
    </location>
</feature>
<dbReference type="SUPFAM" id="SSF57903">
    <property type="entry name" value="FYVE/PHD zinc finger"/>
    <property type="match status" value="1"/>
</dbReference>
<evidence type="ECO:0000256" key="8">
    <source>
        <dbReference type="ARBA" id="ARBA00022853"/>
    </source>
</evidence>
<reference evidence="19" key="1">
    <citation type="journal article" date="2023" name="Science">
        <title>Elucidation of the pathway for biosynthesis of saponin adjuvants from the soapbark tree.</title>
        <authorList>
            <person name="Reed J."/>
            <person name="Orme A."/>
            <person name="El-Demerdash A."/>
            <person name="Owen C."/>
            <person name="Martin L.B.B."/>
            <person name="Misra R.C."/>
            <person name="Kikuchi S."/>
            <person name="Rejzek M."/>
            <person name="Martin A.C."/>
            <person name="Harkess A."/>
            <person name="Leebens-Mack J."/>
            <person name="Louveau T."/>
            <person name="Stephenson M.J."/>
            <person name="Osbourn A."/>
        </authorList>
    </citation>
    <scope>NUCLEOTIDE SEQUENCE</scope>
    <source>
        <strain evidence="19">S10</strain>
    </source>
</reference>
<dbReference type="SUPFAM" id="SSF57933">
    <property type="entry name" value="TAZ domain"/>
    <property type="match status" value="1"/>
</dbReference>
<feature type="domain" description="TAZ-type" evidence="16">
    <location>
        <begin position="1099"/>
        <end position="1184"/>
    </location>
</feature>
<evidence type="ECO:0000259" key="17">
    <source>
        <dbReference type="PROSITE" id="PS50135"/>
    </source>
</evidence>
<evidence type="ECO:0000313" key="19">
    <source>
        <dbReference type="EMBL" id="KAJ7971188.1"/>
    </source>
</evidence>
<keyword evidence="11" id="KW-0804">Transcription</keyword>
<dbReference type="PANTHER" id="PTHR13808:SF53">
    <property type="entry name" value="HISTONE ACETYLTRANSFERASE HAC2"/>
    <property type="match status" value="1"/>
</dbReference>
<comment type="catalytic activity">
    <reaction evidence="14">
        <text>L-lysyl-[protein] + acetyl-CoA = N(6)-acetyl-L-lysyl-[protein] + CoA + H(+)</text>
        <dbReference type="Rhea" id="RHEA:45948"/>
        <dbReference type="Rhea" id="RHEA-COMP:9752"/>
        <dbReference type="Rhea" id="RHEA-COMP:10731"/>
        <dbReference type="ChEBI" id="CHEBI:15378"/>
        <dbReference type="ChEBI" id="CHEBI:29969"/>
        <dbReference type="ChEBI" id="CHEBI:57287"/>
        <dbReference type="ChEBI" id="CHEBI:57288"/>
        <dbReference type="ChEBI" id="CHEBI:61930"/>
        <dbReference type="EC" id="2.3.1.48"/>
    </reaction>
</comment>
<dbReference type="GO" id="GO:0045944">
    <property type="term" value="P:positive regulation of transcription by RNA polymerase II"/>
    <property type="evidence" value="ECO:0007669"/>
    <property type="project" value="TreeGrafter"/>
</dbReference>
<evidence type="ECO:0000313" key="20">
    <source>
        <dbReference type="Proteomes" id="UP001163823"/>
    </source>
</evidence>
<evidence type="ECO:0000259" key="16">
    <source>
        <dbReference type="PROSITE" id="PS50134"/>
    </source>
</evidence>
<dbReference type="Pfam" id="PF08214">
    <property type="entry name" value="HAT_KAT11"/>
    <property type="match status" value="1"/>
</dbReference>
<evidence type="ECO:0000256" key="10">
    <source>
        <dbReference type="ARBA" id="ARBA00023159"/>
    </source>
</evidence>
<dbReference type="PROSITE" id="PS50135">
    <property type="entry name" value="ZF_ZZ_2"/>
    <property type="match status" value="1"/>
</dbReference>
<feature type="domain" description="ZZ-type" evidence="17">
    <location>
        <begin position="921"/>
        <end position="984"/>
    </location>
</feature>
<protein>
    <recommendedName>
        <fullName evidence="3">histone acetyltransferase</fullName>
        <ecNumber evidence="3">2.3.1.48</ecNumber>
    </recommendedName>
</protein>
<dbReference type="GO" id="GO:0005634">
    <property type="term" value="C:nucleus"/>
    <property type="evidence" value="ECO:0007669"/>
    <property type="project" value="UniProtKB-SubCell"/>
</dbReference>
<dbReference type="Pfam" id="PF00628">
    <property type="entry name" value="PHD"/>
    <property type="match status" value="1"/>
</dbReference>